<dbReference type="Proteomes" id="UP000277928">
    <property type="component" value="Unassembled WGS sequence"/>
</dbReference>
<dbReference type="OrthoDB" id="5868491at2759"/>
<organism evidence="1 2">
    <name type="scientific">Litomosoides sigmodontis</name>
    <name type="common">Filarial nematode worm</name>
    <dbReference type="NCBI Taxonomy" id="42156"/>
    <lineage>
        <taxon>Eukaryota</taxon>
        <taxon>Metazoa</taxon>
        <taxon>Ecdysozoa</taxon>
        <taxon>Nematoda</taxon>
        <taxon>Chromadorea</taxon>
        <taxon>Rhabditida</taxon>
        <taxon>Spirurina</taxon>
        <taxon>Spiruromorpha</taxon>
        <taxon>Filarioidea</taxon>
        <taxon>Onchocercidae</taxon>
        <taxon>Litomosoides</taxon>
    </lineage>
</organism>
<dbReference type="OMA" id="MQRYENE"/>
<evidence type="ECO:0000313" key="1">
    <source>
        <dbReference type="EMBL" id="VDK85030.1"/>
    </source>
</evidence>
<evidence type="ECO:0000313" key="2">
    <source>
        <dbReference type="Proteomes" id="UP000277928"/>
    </source>
</evidence>
<accession>A0A3P6U1N7</accession>
<protein>
    <submittedName>
        <fullName evidence="1">Uncharacterized protein</fullName>
    </submittedName>
</protein>
<sequence length="256" mass="30285">MSKLDDLVENAHFQLNQIDWEKNVKDFVDRTYECLHNDMTDIFNVQEKCINVEDKLMNIFEYVKFDIQRRLSILQNIHRSLSLKFDSDISHTSSYHQFHNEVNIIQEKPSENNILSSIYAIENDLLKLNTLQKYYSNGMNGYCSAIRSIIYSTLKIKKQLLTVRHARRRLANIKQQLRNSKSFHSSTKQQLLIKNATMLDNVLAAMQHIIAEIAKQVDSTYSVNRLIALFNELYRQFHHTHQNFFSQERWMPAGRK</sequence>
<dbReference type="EMBL" id="UYRX01000656">
    <property type="protein sequence ID" value="VDK85030.1"/>
    <property type="molecule type" value="Genomic_DNA"/>
</dbReference>
<dbReference type="AlphaFoldDB" id="A0A3P6U1N7"/>
<proteinExistence type="predicted"/>
<reference evidence="1 2" key="1">
    <citation type="submission" date="2018-08" db="EMBL/GenBank/DDBJ databases">
        <authorList>
            <person name="Laetsch R D."/>
            <person name="Stevens L."/>
            <person name="Kumar S."/>
            <person name="Blaxter L. M."/>
        </authorList>
    </citation>
    <scope>NUCLEOTIDE SEQUENCE [LARGE SCALE GENOMIC DNA]</scope>
</reference>
<keyword evidence="2" id="KW-1185">Reference proteome</keyword>
<name>A0A3P6U1N7_LITSI</name>
<gene>
    <name evidence="1" type="ORF">NLS_LOCUS6924</name>
</gene>